<proteinExistence type="predicted"/>
<organism evidence="2 3">
    <name type="scientific">Parasponia andersonii</name>
    <name type="common">Sponia andersonii</name>
    <dbReference type="NCBI Taxonomy" id="3476"/>
    <lineage>
        <taxon>Eukaryota</taxon>
        <taxon>Viridiplantae</taxon>
        <taxon>Streptophyta</taxon>
        <taxon>Embryophyta</taxon>
        <taxon>Tracheophyta</taxon>
        <taxon>Spermatophyta</taxon>
        <taxon>Magnoliopsida</taxon>
        <taxon>eudicotyledons</taxon>
        <taxon>Gunneridae</taxon>
        <taxon>Pentapetalae</taxon>
        <taxon>rosids</taxon>
        <taxon>fabids</taxon>
        <taxon>Rosales</taxon>
        <taxon>Cannabaceae</taxon>
        <taxon>Parasponia</taxon>
    </lineage>
</organism>
<feature type="compositionally biased region" description="Basic residues" evidence="1">
    <location>
        <begin position="94"/>
        <end position="104"/>
    </location>
</feature>
<feature type="region of interest" description="Disordered" evidence="1">
    <location>
        <begin position="84"/>
        <end position="104"/>
    </location>
</feature>
<dbReference type="EMBL" id="JXTB01000780">
    <property type="protein sequence ID" value="PON32809.1"/>
    <property type="molecule type" value="Genomic_DNA"/>
</dbReference>
<dbReference type="AlphaFoldDB" id="A0A2P5A8F9"/>
<protein>
    <submittedName>
        <fullName evidence="2">Uncharacterized protein</fullName>
    </submittedName>
</protein>
<sequence>MRVEDQVISFNAFKEADSPSDIDDCYRVDLVKESIEDNLLKDSPLISHEAFIANPVDIEEKKTHRNTKVVEALQYCSKSNPTKKVIEPSLSSSSHHKPYKKNMRKWKTKKKKYGEHHFKRGARGVLGASCLKLFPSKLKARWSKPFKETNVSLYGVTRRIKMNIQKLKEYLEGDLDQAKLSIASPNPT</sequence>
<accession>A0A2P5A8F9</accession>
<evidence type="ECO:0000256" key="1">
    <source>
        <dbReference type="SAM" id="MobiDB-lite"/>
    </source>
</evidence>
<name>A0A2P5A8F9_PARAD</name>
<keyword evidence="3" id="KW-1185">Reference proteome</keyword>
<gene>
    <name evidence="2" type="ORF">PanWU01x14_358210</name>
</gene>
<reference evidence="3" key="1">
    <citation type="submission" date="2016-06" db="EMBL/GenBank/DDBJ databases">
        <title>Parallel loss of symbiosis genes in relatives of nitrogen-fixing non-legume Parasponia.</title>
        <authorList>
            <person name="Van Velzen R."/>
            <person name="Holmer R."/>
            <person name="Bu F."/>
            <person name="Rutten L."/>
            <person name="Van Zeijl A."/>
            <person name="Liu W."/>
            <person name="Santuari L."/>
            <person name="Cao Q."/>
            <person name="Sharma T."/>
            <person name="Shen D."/>
            <person name="Roswanjaya Y."/>
            <person name="Wardhani T."/>
            <person name="Kalhor M.S."/>
            <person name="Jansen J."/>
            <person name="Van den Hoogen J."/>
            <person name="Gungor B."/>
            <person name="Hartog M."/>
            <person name="Hontelez J."/>
            <person name="Verver J."/>
            <person name="Yang W.-C."/>
            <person name="Schijlen E."/>
            <person name="Repin R."/>
            <person name="Schilthuizen M."/>
            <person name="Schranz E."/>
            <person name="Heidstra R."/>
            <person name="Miyata K."/>
            <person name="Fedorova E."/>
            <person name="Kohlen W."/>
            <person name="Bisseling T."/>
            <person name="Smit S."/>
            <person name="Geurts R."/>
        </authorList>
    </citation>
    <scope>NUCLEOTIDE SEQUENCE [LARGE SCALE GENOMIC DNA]</scope>
    <source>
        <strain evidence="3">cv. WU1-14</strain>
    </source>
</reference>
<evidence type="ECO:0000313" key="3">
    <source>
        <dbReference type="Proteomes" id="UP000237105"/>
    </source>
</evidence>
<comment type="caution">
    <text evidence="2">The sequence shown here is derived from an EMBL/GenBank/DDBJ whole genome shotgun (WGS) entry which is preliminary data.</text>
</comment>
<evidence type="ECO:0000313" key="2">
    <source>
        <dbReference type="EMBL" id="PON32809.1"/>
    </source>
</evidence>
<dbReference type="Proteomes" id="UP000237105">
    <property type="component" value="Unassembled WGS sequence"/>
</dbReference>